<evidence type="ECO:0000313" key="9">
    <source>
        <dbReference type="EMBL" id="KAH9822899.1"/>
    </source>
</evidence>
<dbReference type="GO" id="GO:0016042">
    <property type="term" value="P:lipid catabolic process"/>
    <property type="evidence" value="ECO:0007669"/>
    <property type="project" value="UniProtKB-UniRule"/>
</dbReference>
<reference evidence="9 10" key="1">
    <citation type="journal article" date="2018" name="IMA Fungus">
        <title>IMA Genome-F 10: Nine draft genome sequences of Claviceps purpurea s.lat., including C. arundinis, C. humidiphila, and C. cf. spartinae, pseudomolecules for the pitch canker pathogen Fusarium circinatum, draft genome of Davidsoniella eucalypti, Grosmannia galeiformis, Quambalaria eucalypti, and Teratosphaeria destructans.</title>
        <authorList>
            <person name="Wingfield B.D."/>
            <person name="Liu M."/>
            <person name="Nguyen H.D."/>
            <person name="Lane F.A."/>
            <person name="Morgan S.W."/>
            <person name="De Vos L."/>
            <person name="Wilken P.M."/>
            <person name="Duong T.A."/>
            <person name="Aylward J."/>
            <person name="Coetzee M.P."/>
            <person name="Dadej K."/>
            <person name="De Beer Z.W."/>
            <person name="Findlay W."/>
            <person name="Havenga M."/>
            <person name="Kolarik M."/>
            <person name="Menzies J.G."/>
            <person name="Naidoo K."/>
            <person name="Pochopski O."/>
            <person name="Shoukouhi P."/>
            <person name="Santana Q.C."/>
            <person name="Seifert K.A."/>
            <person name="Soal N."/>
            <person name="Steenkamp E.T."/>
            <person name="Tatham C.T."/>
            <person name="van der Nest M.A."/>
            <person name="Wingfield M.J."/>
        </authorList>
    </citation>
    <scope>NUCLEOTIDE SEQUENCE [LARGE SCALE GENOMIC DNA]</scope>
    <source>
        <strain evidence="9">CMW44962</strain>
    </source>
</reference>
<dbReference type="InterPro" id="IPR002641">
    <property type="entry name" value="PNPLA_dom"/>
</dbReference>
<feature type="short sequence motif" description="GXGXXG" evidence="5">
    <location>
        <begin position="218"/>
        <end position="223"/>
    </location>
</feature>
<dbReference type="InterPro" id="IPR016035">
    <property type="entry name" value="Acyl_Trfase/lysoPLipase"/>
</dbReference>
<name>A0A9W7SMH0_9PEZI</name>
<dbReference type="GO" id="GO:0016020">
    <property type="term" value="C:membrane"/>
    <property type="evidence" value="ECO:0007669"/>
    <property type="project" value="UniProtKB-SubCell"/>
</dbReference>
<feature type="active site" description="Proton acceptor" evidence="5">
    <location>
        <position position="398"/>
    </location>
</feature>
<feature type="compositionally biased region" description="Polar residues" evidence="7">
    <location>
        <begin position="677"/>
        <end position="709"/>
    </location>
</feature>
<evidence type="ECO:0000256" key="6">
    <source>
        <dbReference type="RuleBase" id="RU362055"/>
    </source>
</evidence>
<evidence type="ECO:0000259" key="8">
    <source>
        <dbReference type="PROSITE" id="PS51635"/>
    </source>
</evidence>
<evidence type="ECO:0000256" key="3">
    <source>
        <dbReference type="ARBA" id="ARBA00022963"/>
    </source>
</evidence>
<dbReference type="CDD" id="cd07230">
    <property type="entry name" value="Pat_TGL4-5_like"/>
    <property type="match status" value="1"/>
</dbReference>
<evidence type="ECO:0000256" key="2">
    <source>
        <dbReference type="ARBA" id="ARBA00022801"/>
    </source>
</evidence>
<dbReference type="AlphaFoldDB" id="A0A9W7SMH0"/>
<comment type="caution">
    <text evidence="5">Lacks conserved residue(s) required for the propagation of feature annotation.</text>
</comment>
<dbReference type="GO" id="GO:0004806">
    <property type="term" value="F:triacylglycerol lipase activity"/>
    <property type="evidence" value="ECO:0007669"/>
    <property type="project" value="InterPro"/>
</dbReference>
<organism evidence="9 10">
    <name type="scientific">Teratosphaeria destructans</name>
    <dbReference type="NCBI Taxonomy" id="418781"/>
    <lineage>
        <taxon>Eukaryota</taxon>
        <taxon>Fungi</taxon>
        <taxon>Dikarya</taxon>
        <taxon>Ascomycota</taxon>
        <taxon>Pezizomycotina</taxon>
        <taxon>Dothideomycetes</taxon>
        <taxon>Dothideomycetidae</taxon>
        <taxon>Mycosphaerellales</taxon>
        <taxon>Teratosphaeriaceae</taxon>
        <taxon>Teratosphaeria</taxon>
    </lineage>
</organism>
<feature type="domain" description="PNPLA" evidence="8">
    <location>
        <begin position="214"/>
        <end position="411"/>
    </location>
</feature>
<feature type="compositionally biased region" description="Acidic residues" evidence="7">
    <location>
        <begin position="657"/>
        <end position="667"/>
    </location>
</feature>
<keyword evidence="3 5" id="KW-0442">Lipid degradation</keyword>
<comment type="similarity">
    <text evidence="6">Belongs to the PLPL family.</text>
</comment>
<feature type="compositionally biased region" description="Low complexity" evidence="7">
    <location>
        <begin position="718"/>
        <end position="732"/>
    </location>
</feature>
<comment type="function">
    <text evidence="1">Probable lipid hydrolase.</text>
</comment>
<dbReference type="Pfam" id="PF01734">
    <property type="entry name" value="Patatin"/>
    <property type="match status" value="1"/>
</dbReference>
<feature type="region of interest" description="Disordered" evidence="7">
    <location>
        <begin position="642"/>
        <end position="806"/>
    </location>
</feature>
<proteinExistence type="inferred from homology"/>
<dbReference type="Gene3D" id="3.40.1090.10">
    <property type="entry name" value="Cytosolic phospholipase A2 catalytic domain"/>
    <property type="match status" value="2"/>
</dbReference>
<comment type="subcellular location">
    <subcellularLocation>
        <location evidence="6">Membrane</location>
        <topology evidence="6">Single-pass membrane protein</topology>
    </subcellularLocation>
</comment>
<feature type="compositionally biased region" description="Polar residues" evidence="7">
    <location>
        <begin position="642"/>
        <end position="652"/>
    </location>
</feature>
<protein>
    <recommendedName>
        <fullName evidence="6">Patatin-like phospholipase domain-containing protein</fullName>
        <ecNumber evidence="6">3.1.1.-</ecNumber>
    </recommendedName>
</protein>
<evidence type="ECO:0000256" key="4">
    <source>
        <dbReference type="ARBA" id="ARBA00023098"/>
    </source>
</evidence>
<feature type="region of interest" description="Disordered" evidence="7">
    <location>
        <begin position="1"/>
        <end position="33"/>
    </location>
</feature>
<dbReference type="SUPFAM" id="SSF52151">
    <property type="entry name" value="FabD/lysophospholipase-like"/>
    <property type="match status" value="1"/>
</dbReference>
<accession>A0A9W7SMH0</accession>
<dbReference type="PANTHER" id="PTHR14226:SF10">
    <property type="entry name" value="TRIACYLGLYCEROL LIPASE 4-RELATED"/>
    <property type="match status" value="1"/>
</dbReference>
<keyword evidence="2 5" id="KW-0378">Hydrolase</keyword>
<sequence length="806" mass="88823">MELLCGPRWHGTTNGGEDDWDSGRPQKRLRTSKSHASLLQPVTRLVRSPLHTLGSLAEGLGYGFHGNKLSGHEQERQLELLRLHGATTCEEWQAAAEQLDEIEGGNEWKDRDESDEYDVELVRARLERLEKAKANHDLADMRFQVRTALTRDLGGMGNIKLYKHSRIGTKTLIEQYIDTVMETIDIVTASAGLDTRGVYEEMKLARQSFGRSALLLSGGGTLGMNHIGVVKALFDAGLLPRIISGASAGSIVCAVLCTKTDAEMPEVLVEFCCGELDVFEKDGEPHSVFGRITRFFTKGAIYDVDNLTRVMKNLLGNMTFMEAYNRTQRILNICVSSAGLYEMPRLLNYITAPHVMIWSAVAASCSVPGIFAAAQLEVKDPKTGATGQWTDDATKWIDGSVDNDLPMTRLAEIFNVNHFIVSQVNPHVVPFLDKHDELVPEAVPGLRPDHRWIHTMANLAKGEALHRMHVLAELGFFPTAMSKLRSVLGQRYAGDITIIPEMSYAQVPHILTNPTPEFMQEALSNGERATWPKLSRIRNHLAIELRLDSAVRSLLSRVAFSPSQADLRMKSAGRSHRGRGRPGSKGSHHSTRSSVVMREKPGRHAVHRPIRSMLDHPSVEPSIPAKPFVKVLGPHVDYNSSADDTISASSRVSSHEDDSDNDSDVSDFSESPPSPTPQLFSSASQPATPSLASRTFLSDSANSTRTSTPKGIGRRGGPSLTMTPSPSMPSSPEAKYKRLFHAVSPLPTIRSQNSTPEPNERQSPTISPKRSKLGLDLDLSGPREMMQRRKRSLSTGLRGFKPPTQR</sequence>
<dbReference type="Pfam" id="PF11815">
    <property type="entry name" value="DUF3336"/>
    <property type="match status" value="1"/>
</dbReference>
<feature type="active site" description="Nucleophile" evidence="5">
    <location>
        <position position="247"/>
    </location>
</feature>
<comment type="caution">
    <text evidence="9">The sequence shown here is derived from an EMBL/GenBank/DDBJ whole genome shotgun (WGS) entry which is preliminary data.</text>
</comment>
<feature type="region of interest" description="Disordered" evidence="7">
    <location>
        <begin position="565"/>
        <end position="620"/>
    </location>
</feature>
<dbReference type="EC" id="3.1.1.-" evidence="6"/>
<dbReference type="Proteomes" id="UP001138500">
    <property type="component" value="Unassembled WGS sequence"/>
</dbReference>
<dbReference type="EMBL" id="RIBY02002200">
    <property type="protein sequence ID" value="KAH9822899.1"/>
    <property type="molecule type" value="Genomic_DNA"/>
</dbReference>
<reference evidence="9 10" key="2">
    <citation type="journal article" date="2021" name="Curr. Genet.">
        <title>Genetic response to nitrogen starvation in the aggressive Eucalyptus foliar pathogen Teratosphaeria destructans.</title>
        <authorList>
            <person name="Havenga M."/>
            <person name="Wingfield B.D."/>
            <person name="Wingfield M.J."/>
            <person name="Dreyer L.L."/>
            <person name="Roets F."/>
            <person name="Aylward J."/>
        </authorList>
    </citation>
    <scope>NUCLEOTIDE SEQUENCE [LARGE SCALE GENOMIC DNA]</scope>
    <source>
        <strain evidence="9">CMW44962</strain>
    </source>
</reference>
<keyword evidence="10" id="KW-1185">Reference proteome</keyword>
<feature type="compositionally biased region" description="Polar residues" evidence="7">
    <location>
        <begin position="749"/>
        <end position="768"/>
    </location>
</feature>
<dbReference type="OrthoDB" id="10049244at2759"/>
<evidence type="ECO:0000256" key="5">
    <source>
        <dbReference type="PROSITE-ProRule" id="PRU01161"/>
    </source>
</evidence>
<feature type="compositionally biased region" description="Basic residues" evidence="7">
    <location>
        <begin position="571"/>
        <end position="591"/>
    </location>
</feature>
<dbReference type="InterPro" id="IPR021771">
    <property type="entry name" value="Triacylglycerol_lipase_N"/>
</dbReference>
<evidence type="ECO:0000256" key="1">
    <source>
        <dbReference type="ARBA" id="ARBA00002682"/>
    </source>
</evidence>
<feature type="short sequence motif" description="GXSXG" evidence="5">
    <location>
        <begin position="245"/>
        <end position="249"/>
    </location>
</feature>
<dbReference type="InterPro" id="IPR050301">
    <property type="entry name" value="NTE"/>
</dbReference>
<keyword evidence="4 5" id="KW-0443">Lipid metabolism</keyword>
<evidence type="ECO:0000256" key="7">
    <source>
        <dbReference type="SAM" id="MobiDB-lite"/>
    </source>
</evidence>
<dbReference type="GO" id="GO:0006641">
    <property type="term" value="P:triglyceride metabolic process"/>
    <property type="evidence" value="ECO:0007669"/>
    <property type="project" value="UniProtKB-ARBA"/>
</dbReference>
<gene>
    <name evidence="9" type="ORF">Tdes44962_MAKER00727</name>
</gene>
<comment type="function">
    <text evidence="6">Lipid hydrolase.</text>
</comment>
<dbReference type="PANTHER" id="PTHR14226">
    <property type="entry name" value="NEUROPATHY TARGET ESTERASE/SWISS CHEESE D.MELANOGASTER"/>
    <property type="match status" value="1"/>
</dbReference>
<dbReference type="PROSITE" id="PS51635">
    <property type="entry name" value="PNPLA"/>
    <property type="match status" value="1"/>
</dbReference>
<evidence type="ECO:0000313" key="10">
    <source>
        <dbReference type="Proteomes" id="UP001138500"/>
    </source>
</evidence>